<dbReference type="PROSITE" id="PS50977">
    <property type="entry name" value="HTH_TETR_2"/>
    <property type="match status" value="1"/>
</dbReference>
<dbReference type="Gene3D" id="1.10.10.60">
    <property type="entry name" value="Homeodomain-like"/>
    <property type="match status" value="1"/>
</dbReference>
<feature type="DNA-binding region" description="H-T-H motif" evidence="4">
    <location>
        <begin position="29"/>
        <end position="48"/>
    </location>
</feature>
<dbReference type="Pfam" id="PF00440">
    <property type="entry name" value="TetR_N"/>
    <property type="match status" value="1"/>
</dbReference>
<sequence length="162" mass="17091">MGRPKAFDETDAVLAAAALFADRVYAGVSVDDLVVALGVHRHSLYRTFGSKRGLYLAALRWRRENQLEPALAETPATGGLEALNRALNQEREALDLFLIAAVEQASTDPGVATEVGLFFTALDAAVARALGEDHAAGSPSVAEATAAILGHRLRAKATGRPD</sequence>
<accession>A0ABP5GBD6</accession>
<reference evidence="7" key="1">
    <citation type="journal article" date="2019" name="Int. J. Syst. Evol. Microbiol.">
        <title>The Global Catalogue of Microorganisms (GCM) 10K type strain sequencing project: providing services to taxonomists for standard genome sequencing and annotation.</title>
        <authorList>
            <consortium name="The Broad Institute Genomics Platform"/>
            <consortium name="The Broad Institute Genome Sequencing Center for Infectious Disease"/>
            <person name="Wu L."/>
            <person name="Ma J."/>
        </authorList>
    </citation>
    <scope>NUCLEOTIDE SEQUENCE [LARGE SCALE GENOMIC DNA]</scope>
    <source>
        <strain evidence="7">JCM 16014</strain>
    </source>
</reference>
<keyword evidence="3" id="KW-0804">Transcription</keyword>
<evidence type="ECO:0000256" key="3">
    <source>
        <dbReference type="ARBA" id="ARBA00023163"/>
    </source>
</evidence>
<keyword evidence="7" id="KW-1185">Reference proteome</keyword>
<evidence type="ECO:0000259" key="5">
    <source>
        <dbReference type="PROSITE" id="PS50977"/>
    </source>
</evidence>
<dbReference type="RefSeq" id="WP_344668283.1">
    <property type="nucleotide sequence ID" value="NZ_BAAAQN010000034.1"/>
</dbReference>
<dbReference type="SUPFAM" id="SSF46689">
    <property type="entry name" value="Homeodomain-like"/>
    <property type="match status" value="1"/>
</dbReference>
<dbReference type="InterPro" id="IPR001647">
    <property type="entry name" value="HTH_TetR"/>
</dbReference>
<name>A0ABP5GBD6_9ACTN</name>
<dbReference type="Proteomes" id="UP001500751">
    <property type="component" value="Unassembled WGS sequence"/>
</dbReference>
<dbReference type="PANTHER" id="PTHR47506:SF1">
    <property type="entry name" value="HTH-TYPE TRANSCRIPTIONAL REGULATOR YJDC"/>
    <property type="match status" value="1"/>
</dbReference>
<proteinExistence type="predicted"/>
<keyword evidence="1" id="KW-0805">Transcription regulation</keyword>
<evidence type="ECO:0000313" key="6">
    <source>
        <dbReference type="EMBL" id="GAA2042811.1"/>
    </source>
</evidence>
<comment type="caution">
    <text evidence="6">The sequence shown here is derived from an EMBL/GenBank/DDBJ whole genome shotgun (WGS) entry which is preliminary data.</text>
</comment>
<gene>
    <name evidence="6" type="ORF">GCM10009839_52170</name>
</gene>
<dbReference type="InterPro" id="IPR009057">
    <property type="entry name" value="Homeodomain-like_sf"/>
</dbReference>
<organism evidence="6 7">
    <name type="scientific">Catenulispora yoronensis</name>
    <dbReference type="NCBI Taxonomy" id="450799"/>
    <lineage>
        <taxon>Bacteria</taxon>
        <taxon>Bacillati</taxon>
        <taxon>Actinomycetota</taxon>
        <taxon>Actinomycetes</taxon>
        <taxon>Catenulisporales</taxon>
        <taxon>Catenulisporaceae</taxon>
        <taxon>Catenulispora</taxon>
    </lineage>
</organism>
<evidence type="ECO:0000256" key="2">
    <source>
        <dbReference type="ARBA" id="ARBA00023125"/>
    </source>
</evidence>
<evidence type="ECO:0000313" key="7">
    <source>
        <dbReference type="Proteomes" id="UP001500751"/>
    </source>
</evidence>
<keyword evidence="2 4" id="KW-0238">DNA-binding</keyword>
<evidence type="ECO:0000256" key="1">
    <source>
        <dbReference type="ARBA" id="ARBA00023015"/>
    </source>
</evidence>
<evidence type="ECO:0000256" key="4">
    <source>
        <dbReference type="PROSITE-ProRule" id="PRU00335"/>
    </source>
</evidence>
<dbReference type="EMBL" id="BAAAQN010000034">
    <property type="protein sequence ID" value="GAA2042811.1"/>
    <property type="molecule type" value="Genomic_DNA"/>
</dbReference>
<protein>
    <submittedName>
        <fullName evidence="6">Helix-turn-helix domain-containing protein</fullName>
    </submittedName>
</protein>
<feature type="domain" description="HTH tetR-type" evidence="5">
    <location>
        <begin position="6"/>
        <end position="66"/>
    </location>
</feature>
<dbReference type="PANTHER" id="PTHR47506">
    <property type="entry name" value="TRANSCRIPTIONAL REGULATORY PROTEIN"/>
    <property type="match status" value="1"/>
</dbReference>